<dbReference type="AlphaFoldDB" id="A0A1F6NC96"/>
<dbReference type="InterPro" id="IPR035965">
    <property type="entry name" value="PAS-like_dom_sf"/>
</dbReference>
<dbReference type="STRING" id="1798689.A3I29_03570"/>
<proteinExistence type="predicted"/>
<protein>
    <recommendedName>
        <fullName evidence="1">PAS domain-containing protein</fullName>
    </recommendedName>
</protein>
<organism evidence="2 3">
    <name type="scientific">Candidatus Magasanikbacteria bacterium RIFCSPLOWO2_02_FULL_44_11</name>
    <dbReference type="NCBI Taxonomy" id="1798689"/>
    <lineage>
        <taxon>Bacteria</taxon>
        <taxon>Candidatus Magasanikiibacteriota</taxon>
    </lineage>
</organism>
<dbReference type="Pfam" id="PF13426">
    <property type="entry name" value="PAS_9"/>
    <property type="match status" value="1"/>
</dbReference>
<gene>
    <name evidence="2" type="ORF">A3I29_03570</name>
</gene>
<comment type="caution">
    <text evidence="2">The sequence shown here is derived from an EMBL/GenBank/DDBJ whole genome shotgun (WGS) entry which is preliminary data.</text>
</comment>
<dbReference type="PROSITE" id="PS50112">
    <property type="entry name" value="PAS"/>
    <property type="match status" value="1"/>
</dbReference>
<feature type="domain" description="PAS" evidence="1">
    <location>
        <begin position="98"/>
        <end position="139"/>
    </location>
</feature>
<evidence type="ECO:0000313" key="2">
    <source>
        <dbReference type="EMBL" id="OGH81323.1"/>
    </source>
</evidence>
<dbReference type="NCBIfam" id="TIGR00229">
    <property type="entry name" value="sensory_box"/>
    <property type="match status" value="1"/>
</dbReference>
<accession>A0A1F6NC96</accession>
<sequence length="199" mass="23278">MKPKTVEGLGLFLYEIFRKSLYLFWHNSLGILELYQFKNMEDQIILDDFRCDCGRLLFKGALLECKLEIKCKKCGAIKTILRSKSVCGRNEYEVDRCDFLLNVDQSGKLLSVNENMANILGYSMDETLGRLLFDFLRPEANLNEMTFLFFAADKRPFRILRNSLKHKKGSAIFFETYFLPRYNGDEFIGYTTANWVIHN</sequence>
<evidence type="ECO:0000259" key="1">
    <source>
        <dbReference type="PROSITE" id="PS50112"/>
    </source>
</evidence>
<dbReference type="CDD" id="cd00130">
    <property type="entry name" value="PAS"/>
    <property type="match status" value="1"/>
</dbReference>
<dbReference type="Proteomes" id="UP000178726">
    <property type="component" value="Unassembled WGS sequence"/>
</dbReference>
<dbReference type="EMBL" id="MFQK01000004">
    <property type="protein sequence ID" value="OGH81323.1"/>
    <property type="molecule type" value="Genomic_DNA"/>
</dbReference>
<dbReference type="SUPFAM" id="SSF55785">
    <property type="entry name" value="PYP-like sensor domain (PAS domain)"/>
    <property type="match status" value="1"/>
</dbReference>
<dbReference type="InterPro" id="IPR000014">
    <property type="entry name" value="PAS"/>
</dbReference>
<name>A0A1F6NC96_9BACT</name>
<reference evidence="2 3" key="1">
    <citation type="journal article" date="2016" name="Nat. Commun.">
        <title>Thousands of microbial genomes shed light on interconnected biogeochemical processes in an aquifer system.</title>
        <authorList>
            <person name="Anantharaman K."/>
            <person name="Brown C.T."/>
            <person name="Hug L.A."/>
            <person name="Sharon I."/>
            <person name="Castelle C.J."/>
            <person name="Probst A.J."/>
            <person name="Thomas B.C."/>
            <person name="Singh A."/>
            <person name="Wilkins M.J."/>
            <person name="Karaoz U."/>
            <person name="Brodie E.L."/>
            <person name="Williams K.H."/>
            <person name="Hubbard S.S."/>
            <person name="Banfield J.F."/>
        </authorList>
    </citation>
    <scope>NUCLEOTIDE SEQUENCE [LARGE SCALE GENOMIC DNA]</scope>
</reference>
<evidence type="ECO:0000313" key="3">
    <source>
        <dbReference type="Proteomes" id="UP000178726"/>
    </source>
</evidence>
<dbReference type="Gene3D" id="3.30.450.20">
    <property type="entry name" value="PAS domain"/>
    <property type="match status" value="1"/>
</dbReference>